<keyword evidence="1" id="KW-0472">Membrane</keyword>
<dbReference type="AlphaFoldDB" id="A0A804KNG7"/>
<dbReference type="PANTHER" id="PTHR34558">
    <property type="entry name" value="EXPRESSED PROTEIN"/>
    <property type="match status" value="1"/>
</dbReference>
<organism evidence="4 5">
    <name type="scientific">Musa acuminata subsp. malaccensis</name>
    <name type="common">Wild banana</name>
    <name type="synonym">Musa malaccensis</name>
    <dbReference type="NCBI Taxonomy" id="214687"/>
    <lineage>
        <taxon>Eukaryota</taxon>
        <taxon>Viridiplantae</taxon>
        <taxon>Streptophyta</taxon>
        <taxon>Embryophyta</taxon>
        <taxon>Tracheophyta</taxon>
        <taxon>Spermatophyta</taxon>
        <taxon>Magnoliopsida</taxon>
        <taxon>Liliopsida</taxon>
        <taxon>Zingiberales</taxon>
        <taxon>Musaceae</taxon>
        <taxon>Musa</taxon>
    </lineage>
</organism>
<feature type="transmembrane region" description="Helical" evidence="1">
    <location>
        <begin position="70"/>
        <end position="94"/>
    </location>
</feature>
<dbReference type="FunCoup" id="A0A804KNG7">
    <property type="interactions" value="202"/>
</dbReference>
<reference evidence="4" key="2">
    <citation type="submission" date="2021-05" db="UniProtKB">
        <authorList>
            <consortium name="EnsemblPlants"/>
        </authorList>
    </citation>
    <scope>IDENTIFICATION</scope>
    <source>
        <strain evidence="4">subsp. malaccensis</strain>
    </source>
</reference>
<keyword evidence="1" id="KW-0812">Transmembrane</keyword>
<dbReference type="InParanoid" id="A0A804KNG7"/>
<keyword evidence="2" id="KW-0732">Signal</keyword>
<feature type="signal peptide" evidence="2">
    <location>
        <begin position="1"/>
        <end position="21"/>
    </location>
</feature>
<evidence type="ECO:0000313" key="4">
    <source>
        <dbReference type="EnsemblPlants" id="Ma09_p25120.1"/>
    </source>
</evidence>
<proteinExistence type="predicted"/>
<reference evidence="3" key="1">
    <citation type="submission" date="2021-03" db="EMBL/GenBank/DDBJ databases">
        <authorList>
            <consortium name="Genoscope - CEA"/>
            <person name="William W."/>
        </authorList>
    </citation>
    <scope>NUCLEOTIDE SEQUENCE</scope>
    <source>
        <strain evidence="3">Doubled-haploid Pahang</strain>
    </source>
</reference>
<dbReference type="EnsemblPlants" id="Ma09_t25120.1">
    <property type="protein sequence ID" value="Ma09_p25120.1"/>
    <property type="gene ID" value="Ma09_g25120"/>
</dbReference>
<dbReference type="Proteomes" id="UP000012960">
    <property type="component" value="Unplaced"/>
</dbReference>
<evidence type="ECO:0000313" key="3">
    <source>
        <dbReference type="EMBL" id="CAG1836409.1"/>
    </source>
</evidence>
<protein>
    <submittedName>
        <fullName evidence="3">(wild Malaysian banana) hypothetical protein</fullName>
    </submittedName>
</protein>
<dbReference type="PANTHER" id="PTHR34558:SF9">
    <property type="entry name" value="F3L24.15 PROTEIN"/>
    <property type="match status" value="1"/>
</dbReference>
<keyword evidence="1" id="KW-1133">Transmembrane helix</keyword>
<feature type="chain" id="PRO_5036407910" evidence="2">
    <location>
        <begin position="22"/>
        <end position="104"/>
    </location>
</feature>
<dbReference type="EMBL" id="HG996474">
    <property type="protein sequence ID" value="CAG1836409.1"/>
    <property type="molecule type" value="Genomic_DNA"/>
</dbReference>
<evidence type="ECO:0000256" key="2">
    <source>
        <dbReference type="SAM" id="SignalP"/>
    </source>
</evidence>
<evidence type="ECO:0000256" key="1">
    <source>
        <dbReference type="SAM" id="Phobius"/>
    </source>
</evidence>
<dbReference type="Gramene" id="Ma09_t25120.1">
    <property type="protein sequence ID" value="Ma09_p25120.1"/>
    <property type="gene ID" value="Ma09_g25120"/>
</dbReference>
<name>A0A804KNG7_MUSAM</name>
<keyword evidence="5" id="KW-1185">Reference proteome</keyword>
<accession>A0A804KNG7</accession>
<evidence type="ECO:0000313" key="5">
    <source>
        <dbReference type="Proteomes" id="UP000012960"/>
    </source>
</evidence>
<gene>
    <name evidence="3" type="ORF">GSMUA_243780.1</name>
</gene>
<sequence>MVRLLLFILVAADGLAAIVMARPVPVVEADKLVLASSPTYSFPLSETKMGIASAPANRRHHRNHRIDKSIAIGEVMLGGLAATIIITVICYIRVTRKRVEGSKS</sequence>